<evidence type="ECO:0000313" key="2">
    <source>
        <dbReference type="Proteomes" id="UP000001876"/>
    </source>
</evidence>
<dbReference type="RefSeq" id="XP_003061869.1">
    <property type="nucleotide sequence ID" value="XM_003061823.1"/>
</dbReference>
<proteinExistence type="predicted"/>
<evidence type="ECO:0000313" key="1">
    <source>
        <dbReference type="EMBL" id="EEH53581.1"/>
    </source>
</evidence>
<dbReference type="GeneID" id="9687525"/>
<gene>
    <name evidence="1" type="ORF">MICPUCDRAFT_51523</name>
</gene>
<dbReference type="EMBL" id="GG663745">
    <property type="protein sequence ID" value="EEH53581.1"/>
    <property type="molecule type" value="Genomic_DNA"/>
</dbReference>
<reference evidence="1 2" key="1">
    <citation type="journal article" date="2009" name="Science">
        <title>Green evolution and dynamic adaptations revealed by genomes of the marine picoeukaryotes Micromonas.</title>
        <authorList>
            <person name="Worden A.Z."/>
            <person name="Lee J.H."/>
            <person name="Mock T."/>
            <person name="Rouze P."/>
            <person name="Simmons M.P."/>
            <person name="Aerts A.L."/>
            <person name="Allen A.E."/>
            <person name="Cuvelier M.L."/>
            <person name="Derelle E."/>
            <person name="Everett M.V."/>
            <person name="Foulon E."/>
            <person name="Grimwood J."/>
            <person name="Gundlach H."/>
            <person name="Henrissat B."/>
            <person name="Napoli C."/>
            <person name="McDonald S.M."/>
            <person name="Parker M.S."/>
            <person name="Rombauts S."/>
            <person name="Salamov A."/>
            <person name="Von Dassow P."/>
            <person name="Badger J.H."/>
            <person name="Coutinho P.M."/>
            <person name="Demir E."/>
            <person name="Dubchak I."/>
            <person name="Gentemann C."/>
            <person name="Eikrem W."/>
            <person name="Gready J.E."/>
            <person name="John U."/>
            <person name="Lanier W."/>
            <person name="Lindquist E.A."/>
            <person name="Lucas S."/>
            <person name="Mayer K.F."/>
            <person name="Moreau H."/>
            <person name="Not F."/>
            <person name="Otillar R."/>
            <person name="Panaud O."/>
            <person name="Pangilinan J."/>
            <person name="Paulsen I."/>
            <person name="Piegu B."/>
            <person name="Poliakov A."/>
            <person name="Robbens S."/>
            <person name="Schmutz J."/>
            <person name="Toulza E."/>
            <person name="Wyss T."/>
            <person name="Zelensky A."/>
            <person name="Zhou K."/>
            <person name="Armbrust E.V."/>
            <person name="Bhattacharya D."/>
            <person name="Goodenough U.W."/>
            <person name="Van de Peer Y."/>
            <person name="Grigoriev I.V."/>
        </authorList>
    </citation>
    <scope>NUCLEOTIDE SEQUENCE [LARGE SCALE GENOMIC DNA]</scope>
    <source>
        <strain evidence="1 2">CCMP1545</strain>
    </source>
</reference>
<dbReference type="AlphaFoldDB" id="C1N2G7"/>
<keyword evidence="2" id="KW-1185">Reference proteome</keyword>
<organism evidence="2">
    <name type="scientific">Micromonas pusilla (strain CCMP1545)</name>
    <name type="common">Picoplanktonic green alga</name>
    <dbReference type="NCBI Taxonomy" id="564608"/>
    <lineage>
        <taxon>Eukaryota</taxon>
        <taxon>Viridiplantae</taxon>
        <taxon>Chlorophyta</taxon>
        <taxon>Mamiellophyceae</taxon>
        <taxon>Mamiellales</taxon>
        <taxon>Mamiellaceae</taxon>
        <taxon>Micromonas</taxon>
    </lineage>
</organism>
<dbReference type="Proteomes" id="UP000001876">
    <property type="component" value="Unassembled WGS sequence"/>
</dbReference>
<protein>
    <submittedName>
        <fullName evidence="1">Predicted protein</fullName>
    </submittedName>
</protein>
<dbReference type="KEGG" id="mpp:MICPUCDRAFT_51523"/>
<name>C1N2G7_MICPC</name>
<sequence length="79" mass="8869">MPIDYSKFDQIEISDSDVEEDETPPWMRVPANKDLDEGALRLVASGNLGAGMRQHLSEDEVRSIHWSPYDRVGVVNADP</sequence>
<accession>C1N2G7</accession>